<dbReference type="EMBL" id="CP043661">
    <property type="protein sequence ID" value="QNE18112.1"/>
    <property type="molecule type" value="Genomic_DNA"/>
</dbReference>
<gene>
    <name evidence="5" type="ORF">F1D05_09705</name>
</gene>
<dbReference type="GO" id="GO:0003676">
    <property type="term" value="F:nucleic acid binding"/>
    <property type="evidence" value="ECO:0007669"/>
    <property type="project" value="InterPro"/>
</dbReference>
<evidence type="ECO:0000259" key="4">
    <source>
        <dbReference type="SMART" id="SM00990"/>
    </source>
</evidence>
<name>A0A7G6WVU7_9ACTN</name>
<dbReference type="InterPro" id="IPR011856">
    <property type="entry name" value="tRNA_endonuc-like_dom_sf"/>
</dbReference>
<keyword evidence="2" id="KW-0540">Nuclease</keyword>
<dbReference type="Pfam" id="PF08774">
    <property type="entry name" value="VRR_NUC"/>
    <property type="match status" value="1"/>
</dbReference>
<sequence length="107" mass="12333">MERRERDIEQYFRNECRKRGFLCLKFVSPSRNGVPDRVVVTPAATVFVELKKPGSSLRKIQRVTHSKLRRHGAAVYVVDGRRSADRLLAELSDGRRPVAEPNDHETF</sequence>
<evidence type="ECO:0000256" key="2">
    <source>
        <dbReference type="ARBA" id="ARBA00022722"/>
    </source>
</evidence>
<dbReference type="GO" id="GO:0004518">
    <property type="term" value="F:nuclease activity"/>
    <property type="evidence" value="ECO:0007669"/>
    <property type="project" value="UniProtKB-KW"/>
</dbReference>
<dbReference type="Gene3D" id="3.40.1350.10">
    <property type="match status" value="1"/>
</dbReference>
<dbReference type="RefSeq" id="WP_185447001.1">
    <property type="nucleotide sequence ID" value="NZ_CP043661.1"/>
</dbReference>
<evidence type="ECO:0000313" key="5">
    <source>
        <dbReference type="EMBL" id="QNE18112.1"/>
    </source>
</evidence>
<keyword evidence="3" id="KW-0378">Hydrolase</keyword>
<comment type="cofactor">
    <cofactor evidence="1">
        <name>Mg(2+)</name>
        <dbReference type="ChEBI" id="CHEBI:18420"/>
    </cofactor>
</comment>
<keyword evidence="6" id="KW-1185">Reference proteome</keyword>
<dbReference type="AlphaFoldDB" id="A0A7G6WVU7"/>
<protein>
    <submittedName>
        <fullName evidence="5">VRR-NUC domain-containing protein</fullName>
    </submittedName>
</protein>
<evidence type="ECO:0000313" key="6">
    <source>
        <dbReference type="Proteomes" id="UP000515563"/>
    </source>
</evidence>
<dbReference type="KEGG" id="kqi:F1D05_09705"/>
<reference evidence="5 6" key="2">
    <citation type="journal article" date="2020" name="Microbiol. Resour. Announc.">
        <title>Antarctic desert soil bacteria exhibit high novel natural product potential, evaluated through long-read genome sequencing and comparative genomics.</title>
        <authorList>
            <person name="Benaud N."/>
            <person name="Edwards R.J."/>
            <person name="Amos T.G."/>
            <person name="D'Agostino P.M."/>
            <person name="Gutierrez-Chavez C."/>
            <person name="Montgomery K."/>
            <person name="Nicetic I."/>
            <person name="Ferrari B.C."/>
        </authorList>
    </citation>
    <scope>NUCLEOTIDE SEQUENCE [LARGE SCALE GENOMIC DNA]</scope>
    <source>
        <strain evidence="5 6">SPB151</strain>
    </source>
</reference>
<evidence type="ECO:0000256" key="3">
    <source>
        <dbReference type="ARBA" id="ARBA00022801"/>
    </source>
</evidence>
<evidence type="ECO:0000256" key="1">
    <source>
        <dbReference type="ARBA" id="ARBA00001946"/>
    </source>
</evidence>
<dbReference type="SMART" id="SM00990">
    <property type="entry name" value="VRR_NUC"/>
    <property type="match status" value="1"/>
</dbReference>
<dbReference type="GO" id="GO:0016788">
    <property type="term" value="F:hydrolase activity, acting on ester bonds"/>
    <property type="evidence" value="ECO:0007669"/>
    <property type="project" value="InterPro"/>
</dbReference>
<dbReference type="InterPro" id="IPR014883">
    <property type="entry name" value="VRR_NUC"/>
</dbReference>
<dbReference type="Proteomes" id="UP000515563">
    <property type="component" value="Chromosome"/>
</dbReference>
<organism evidence="5 6">
    <name type="scientific">Kribbella qitaiheensis</name>
    <dbReference type="NCBI Taxonomy" id="1544730"/>
    <lineage>
        <taxon>Bacteria</taxon>
        <taxon>Bacillati</taxon>
        <taxon>Actinomycetota</taxon>
        <taxon>Actinomycetes</taxon>
        <taxon>Propionibacteriales</taxon>
        <taxon>Kribbellaceae</taxon>
        <taxon>Kribbella</taxon>
    </lineage>
</organism>
<reference evidence="6" key="1">
    <citation type="submission" date="2019-09" db="EMBL/GenBank/DDBJ databases">
        <title>Antimicrobial potential of Antarctic Bacteria.</title>
        <authorList>
            <person name="Benaud N."/>
            <person name="Edwards R.J."/>
            <person name="Ferrari B.C."/>
        </authorList>
    </citation>
    <scope>NUCLEOTIDE SEQUENCE [LARGE SCALE GENOMIC DNA]</scope>
    <source>
        <strain evidence="6">SPB151</strain>
    </source>
</reference>
<accession>A0A7G6WVU7</accession>
<feature type="domain" description="VRR-NUC" evidence="4">
    <location>
        <begin position="3"/>
        <end position="82"/>
    </location>
</feature>
<proteinExistence type="predicted"/>